<organism evidence="1 2">
    <name type="scientific">Taxus chinensis</name>
    <name type="common">Chinese yew</name>
    <name type="synonym">Taxus wallichiana var. chinensis</name>
    <dbReference type="NCBI Taxonomy" id="29808"/>
    <lineage>
        <taxon>Eukaryota</taxon>
        <taxon>Viridiplantae</taxon>
        <taxon>Streptophyta</taxon>
        <taxon>Embryophyta</taxon>
        <taxon>Tracheophyta</taxon>
        <taxon>Spermatophyta</taxon>
        <taxon>Pinopsida</taxon>
        <taxon>Pinidae</taxon>
        <taxon>Conifers II</taxon>
        <taxon>Cupressales</taxon>
        <taxon>Taxaceae</taxon>
        <taxon>Taxus</taxon>
    </lineage>
</organism>
<feature type="non-terminal residue" evidence="1">
    <location>
        <position position="59"/>
    </location>
</feature>
<proteinExistence type="predicted"/>
<accession>A0AA38L8I4</accession>
<evidence type="ECO:0000313" key="2">
    <source>
        <dbReference type="Proteomes" id="UP000824469"/>
    </source>
</evidence>
<gene>
    <name evidence="1" type="ORF">KI387_024083</name>
</gene>
<feature type="non-terminal residue" evidence="1">
    <location>
        <position position="1"/>
    </location>
</feature>
<comment type="caution">
    <text evidence="1">The sequence shown here is derived from an EMBL/GenBank/DDBJ whole genome shotgun (WGS) entry which is preliminary data.</text>
</comment>
<reference evidence="1 2" key="1">
    <citation type="journal article" date="2021" name="Nat. Plants">
        <title>The Taxus genome provides insights into paclitaxel biosynthesis.</title>
        <authorList>
            <person name="Xiong X."/>
            <person name="Gou J."/>
            <person name="Liao Q."/>
            <person name="Li Y."/>
            <person name="Zhou Q."/>
            <person name="Bi G."/>
            <person name="Li C."/>
            <person name="Du R."/>
            <person name="Wang X."/>
            <person name="Sun T."/>
            <person name="Guo L."/>
            <person name="Liang H."/>
            <person name="Lu P."/>
            <person name="Wu Y."/>
            <person name="Zhang Z."/>
            <person name="Ro D.K."/>
            <person name="Shang Y."/>
            <person name="Huang S."/>
            <person name="Yan J."/>
        </authorList>
    </citation>
    <scope>NUCLEOTIDE SEQUENCE [LARGE SCALE GENOMIC DNA]</scope>
    <source>
        <strain evidence="1">Ta-2019</strain>
    </source>
</reference>
<dbReference type="Proteomes" id="UP000824469">
    <property type="component" value="Unassembled WGS sequence"/>
</dbReference>
<keyword evidence="2" id="KW-1185">Reference proteome</keyword>
<protein>
    <submittedName>
        <fullName evidence="1">Uncharacterized protein</fullName>
    </submittedName>
</protein>
<dbReference type="EMBL" id="JAHRHJ020000005">
    <property type="protein sequence ID" value="KAH9315456.1"/>
    <property type="molecule type" value="Genomic_DNA"/>
</dbReference>
<sequence length="59" mass="6535">EMEDASNQVKAIDEWKNLIIHQASVQIGEVPSNLKVMNDAADLLKQLVTNIVDMNTVAE</sequence>
<dbReference type="AlphaFoldDB" id="A0AA38L8I4"/>
<evidence type="ECO:0000313" key="1">
    <source>
        <dbReference type="EMBL" id="KAH9315456.1"/>
    </source>
</evidence>
<name>A0AA38L8I4_TAXCH</name>